<dbReference type="PANTHER" id="PTHR11306:SF68">
    <property type="entry name" value="NPC INTRACELLULAR CHOLESTEROL TRANSPORTER 2"/>
    <property type="match status" value="1"/>
</dbReference>
<reference evidence="6" key="1">
    <citation type="submission" date="2016-09" db="EMBL/GenBank/DDBJ databases">
        <authorList>
            <person name="Capua I."/>
            <person name="De Benedictis P."/>
            <person name="Joannis T."/>
            <person name="Lombin L.H."/>
            <person name="Cattoli G."/>
        </authorList>
    </citation>
    <scope>NUCLEOTIDE SEQUENCE</scope>
</reference>
<dbReference type="GO" id="GO:0006364">
    <property type="term" value="P:rRNA processing"/>
    <property type="evidence" value="ECO:0007669"/>
    <property type="project" value="InterPro"/>
</dbReference>
<evidence type="ECO:0000256" key="4">
    <source>
        <dbReference type="SAM" id="SignalP"/>
    </source>
</evidence>
<organism evidence="6">
    <name type="scientific">Amblyomma sculptum</name>
    <name type="common">Tick</name>
    <dbReference type="NCBI Taxonomy" id="1581419"/>
    <lineage>
        <taxon>Eukaryota</taxon>
        <taxon>Metazoa</taxon>
        <taxon>Ecdysozoa</taxon>
        <taxon>Arthropoda</taxon>
        <taxon>Chelicerata</taxon>
        <taxon>Arachnida</taxon>
        <taxon>Acari</taxon>
        <taxon>Parasitiformes</taxon>
        <taxon>Ixodida</taxon>
        <taxon>Ixodoidea</taxon>
        <taxon>Ixodidae</taxon>
        <taxon>Amblyomminae</taxon>
        <taxon>Amblyomma</taxon>
    </lineage>
</organism>
<reference evidence="6" key="2">
    <citation type="journal article" date="2017" name="Front. Cell. Infect. Microbiol.">
        <title>Analysis of the Salivary Gland Transcriptome of Unfed and Partially Fed Amblyomma sculptum Ticks and Descriptive Proteome of the Saliva.</title>
        <authorList>
            <person name="Esteves E."/>
            <person name="Maruyama S.R."/>
            <person name="Kawahara R."/>
            <person name="Fujita A."/>
            <person name="Martins L.A."/>
            <person name="Righi A.A."/>
            <person name="Costa F.B."/>
            <person name="Palmisano G."/>
            <person name="Labruna M.B."/>
            <person name="Sa-Nunes A."/>
            <person name="Ribeiro J.M.C."/>
            <person name="Fogaca A.C."/>
        </authorList>
    </citation>
    <scope>NUCLEOTIDE SEQUENCE</scope>
</reference>
<dbReference type="SUPFAM" id="SSF81296">
    <property type="entry name" value="E set domains"/>
    <property type="match status" value="1"/>
</dbReference>
<dbReference type="EMBL" id="GFAA01001168">
    <property type="protein sequence ID" value="JAU02267.1"/>
    <property type="molecule type" value="mRNA"/>
</dbReference>
<evidence type="ECO:0000256" key="2">
    <source>
        <dbReference type="ARBA" id="ARBA00006370"/>
    </source>
</evidence>
<dbReference type="GO" id="GO:0005576">
    <property type="term" value="C:extracellular region"/>
    <property type="evidence" value="ECO:0007669"/>
    <property type="project" value="UniProtKB-SubCell"/>
</dbReference>
<dbReference type="FunFam" id="2.60.40.770:FF:000001">
    <property type="entry name" value="NPC intracellular cholesterol transporter 2"/>
    <property type="match status" value="1"/>
</dbReference>
<dbReference type="AlphaFoldDB" id="A0A1E1XT57"/>
<dbReference type="SMART" id="SM00737">
    <property type="entry name" value="ML"/>
    <property type="match status" value="1"/>
</dbReference>
<dbReference type="PROSITE" id="PS01319">
    <property type="entry name" value="RBFA"/>
    <property type="match status" value="1"/>
</dbReference>
<dbReference type="GO" id="GO:0032934">
    <property type="term" value="F:sterol binding"/>
    <property type="evidence" value="ECO:0007669"/>
    <property type="project" value="InterPro"/>
</dbReference>
<dbReference type="Gene3D" id="2.60.40.770">
    <property type="match status" value="1"/>
</dbReference>
<dbReference type="InterPro" id="IPR020053">
    <property type="entry name" value="Ribosome-bd_factorA_CS"/>
</dbReference>
<dbReference type="InterPro" id="IPR014756">
    <property type="entry name" value="Ig_E-set"/>
</dbReference>
<evidence type="ECO:0000256" key="3">
    <source>
        <dbReference type="ARBA" id="ARBA00022525"/>
    </source>
</evidence>
<accession>A0A1E1XT57</accession>
<keyword evidence="3" id="KW-0964">Secreted</keyword>
<keyword evidence="4" id="KW-0732">Signal</keyword>
<dbReference type="PANTHER" id="PTHR11306">
    <property type="entry name" value="NIEMANN PICK TYPE C2 PROTEIN NPC2-RELATED"/>
    <property type="match status" value="1"/>
</dbReference>
<evidence type="ECO:0000313" key="6">
    <source>
        <dbReference type="EMBL" id="JAU02267.1"/>
    </source>
</evidence>
<name>A0A1E1XT57_AMBSC</name>
<proteinExistence type="evidence at transcript level"/>
<evidence type="ECO:0000259" key="5">
    <source>
        <dbReference type="SMART" id="SM00737"/>
    </source>
</evidence>
<dbReference type="Pfam" id="PF02221">
    <property type="entry name" value="E1_DerP2_DerF2"/>
    <property type="match status" value="1"/>
</dbReference>
<feature type="domain" description="MD-2-related lipid-recognition" evidence="5">
    <location>
        <begin position="23"/>
        <end position="142"/>
    </location>
</feature>
<dbReference type="InterPro" id="IPR039670">
    <property type="entry name" value="NPC2-like"/>
</dbReference>
<protein>
    <submittedName>
        <fullName evidence="6">Putative ml domain protein</fullName>
    </submittedName>
</protein>
<comment type="similarity">
    <text evidence="2">Belongs to the NPC2 family.</text>
</comment>
<sequence length="145" mass="15959">MIRYALIALLVGLACGQRKDVSFWDCGSKAKVSSIQIEPCDSDPCVLKRGETSKVHFKIISDQDTKTVRLTGKFKAWFVWMPIPGFSQDLCKGVFDCPISKGEKAEGAMRFSIASYVLPMKTAVEFKISGDEGSSVCVRANVIIK</sequence>
<comment type="subcellular location">
    <subcellularLocation>
        <location evidence="1">Secreted</location>
    </subcellularLocation>
</comment>
<feature type="signal peptide" evidence="4">
    <location>
        <begin position="1"/>
        <end position="16"/>
    </location>
</feature>
<dbReference type="PROSITE" id="PS51257">
    <property type="entry name" value="PROKAR_LIPOPROTEIN"/>
    <property type="match status" value="1"/>
</dbReference>
<evidence type="ECO:0000256" key="1">
    <source>
        <dbReference type="ARBA" id="ARBA00004613"/>
    </source>
</evidence>
<dbReference type="GO" id="GO:0015918">
    <property type="term" value="P:sterol transport"/>
    <property type="evidence" value="ECO:0007669"/>
    <property type="project" value="InterPro"/>
</dbReference>
<dbReference type="InterPro" id="IPR003172">
    <property type="entry name" value="ML_dom"/>
</dbReference>
<feature type="chain" id="PRO_5009116278" evidence="4">
    <location>
        <begin position="17"/>
        <end position="145"/>
    </location>
</feature>